<proteinExistence type="predicted"/>
<evidence type="ECO:0000313" key="1">
    <source>
        <dbReference type="EMBL" id="MED6233754.1"/>
    </source>
</evidence>
<comment type="caution">
    <text evidence="1">The sequence shown here is derived from an EMBL/GenBank/DDBJ whole genome shotgun (WGS) entry which is preliminary data.</text>
</comment>
<name>A0ABU7A7Z7_9TELE</name>
<sequence>MDPALRHSSQTFNKAEVGALGKPFQMLNVSLLCPFQNHRCVWDLCPVGTPDCVQVTSNQLCPNISIFVSTDHTTFIQKTFGLSMWFSCRLELLSWSGHKPGFIMDNDAGVPAASSPWQAGATVVLQFLNILNNLFSSKEDSLGLLPELSKRVTHPSNLHIIVLNMQFRNSFKKTFS</sequence>
<accession>A0ABU7A7Z7</accession>
<gene>
    <name evidence="1" type="ORF">ATANTOWER_016223</name>
</gene>
<dbReference type="EMBL" id="JAHUTI010003360">
    <property type="protein sequence ID" value="MED6233754.1"/>
    <property type="molecule type" value="Genomic_DNA"/>
</dbReference>
<keyword evidence="2" id="KW-1185">Reference proteome</keyword>
<dbReference type="Proteomes" id="UP001345963">
    <property type="component" value="Unassembled WGS sequence"/>
</dbReference>
<evidence type="ECO:0000313" key="2">
    <source>
        <dbReference type="Proteomes" id="UP001345963"/>
    </source>
</evidence>
<organism evidence="1 2">
    <name type="scientific">Ataeniobius toweri</name>
    <dbReference type="NCBI Taxonomy" id="208326"/>
    <lineage>
        <taxon>Eukaryota</taxon>
        <taxon>Metazoa</taxon>
        <taxon>Chordata</taxon>
        <taxon>Craniata</taxon>
        <taxon>Vertebrata</taxon>
        <taxon>Euteleostomi</taxon>
        <taxon>Actinopterygii</taxon>
        <taxon>Neopterygii</taxon>
        <taxon>Teleostei</taxon>
        <taxon>Neoteleostei</taxon>
        <taxon>Acanthomorphata</taxon>
        <taxon>Ovalentaria</taxon>
        <taxon>Atherinomorphae</taxon>
        <taxon>Cyprinodontiformes</taxon>
        <taxon>Goodeidae</taxon>
        <taxon>Ataeniobius</taxon>
    </lineage>
</organism>
<reference evidence="1 2" key="1">
    <citation type="submission" date="2021-07" db="EMBL/GenBank/DDBJ databases">
        <authorList>
            <person name="Palmer J.M."/>
        </authorList>
    </citation>
    <scope>NUCLEOTIDE SEQUENCE [LARGE SCALE GENOMIC DNA]</scope>
    <source>
        <strain evidence="1 2">AT_MEX2019</strain>
        <tissue evidence="1">Muscle</tissue>
    </source>
</reference>
<protein>
    <submittedName>
        <fullName evidence="1">Uncharacterized protein</fullName>
    </submittedName>
</protein>